<sequence length="510" mass="55770">MASPSSSSTSRWNPVIKPQPSDKETRRFPCKFFYRQTAPAGILFRRADLLLLLASGSTNRQRYKSAMCDFFIEHAYDLECRDATRGFSNCCERKQRPLVQALKSAAQQAVSCFHFPGHNRGKAAPSSMSSLTGLGTFVHDLPELPELDDLFSPSGAILDAQRKASELFGSSRTWFLVNGTTCGIQASIMASCSQAKHLSYLGILIFRLYRVWFYPVLYQSISRRPFRVSPRVPRTALEQGADLAVQSSHKVLSSLTQSSMLHSKGELVDADRVSRCLQMLQSSSPSYLLLASLDAARAQLSDNPEIFGKALDMSAEAKKHLSLIPGISVLGLSSFDSAFPAIDPLRITVGFSRLNISGYVADEIVSSEHHIVCELVGTRSQTFAVNLGTRKEDIQRLVLSMKHLSSDFYQANEGKTSLKSGVCAPLGTSSMQLTPRDAFFAKKRKVLIGESLGKICGELICPYPPGIPVLVPGEVITEDALSYLLDVRNMGAGISGAADDKLSSMLVCDF</sequence>
<dbReference type="EMBL" id="CAJEUB010000011">
    <property type="protein sequence ID" value="CAD1846117.1"/>
    <property type="molecule type" value="Genomic_DNA"/>
</dbReference>
<keyword evidence="3" id="KW-0210">Decarboxylase</keyword>
<dbReference type="AlphaFoldDB" id="A0A6V7QTA1"/>
<dbReference type="Gene3D" id="3.90.100.10">
    <property type="entry name" value="Orn/Lys/Arg decarboxylase, C-terminal domain"/>
    <property type="match status" value="1"/>
</dbReference>
<dbReference type="Gene3D" id="3.40.640.10">
    <property type="entry name" value="Type I PLP-dependent aspartate aminotransferase-like (Major domain)"/>
    <property type="match status" value="2"/>
</dbReference>
<evidence type="ECO:0000256" key="3">
    <source>
        <dbReference type="ARBA" id="ARBA00022793"/>
    </source>
</evidence>
<dbReference type="PROSITE" id="PS00703">
    <property type="entry name" value="OKR_DC_1"/>
    <property type="match status" value="1"/>
</dbReference>
<dbReference type="PANTHER" id="PTHR43277">
    <property type="entry name" value="ARGININE DECARBOXYLASE"/>
    <property type="match status" value="1"/>
</dbReference>
<proteinExistence type="inferred from homology"/>
<evidence type="ECO:0000313" key="8">
    <source>
        <dbReference type="EMBL" id="CAD1846117.1"/>
    </source>
</evidence>
<name>A0A6V7QTA1_ANACO</name>
<protein>
    <recommendedName>
        <fullName evidence="7">Orn/Lys/Arg decarboxylases family 1 pyridoxal-P attachment site domain-containing protein</fullName>
    </recommendedName>
</protein>
<evidence type="ECO:0000256" key="6">
    <source>
        <dbReference type="SAM" id="MobiDB-lite"/>
    </source>
</evidence>
<dbReference type="Pfam" id="PF01276">
    <property type="entry name" value="OKR_DC_1"/>
    <property type="match status" value="2"/>
</dbReference>
<keyword evidence="5" id="KW-0456">Lyase</keyword>
<evidence type="ECO:0000256" key="5">
    <source>
        <dbReference type="ARBA" id="ARBA00023239"/>
    </source>
</evidence>
<dbReference type="InterPro" id="IPR000310">
    <property type="entry name" value="Orn/Lys/Arg_deCO2ase_major_dom"/>
</dbReference>
<comment type="cofactor">
    <cofactor evidence="1">
        <name>pyridoxal 5'-phosphate</name>
        <dbReference type="ChEBI" id="CHEBI:597326"/>
    </cofactor>
</comment>
<dbReference type="InterPro" id="IPR036633">
    <property type="entry name" value="Prn/Lys/Arg_de-COase_C_sf"/>
</dbReference>
<dbReference type="PANTHER" id="PTHR43277:SF4">
    <property type="entry name" value="ARGININE DECARBOXYLASE"/>
    <property type="match status" value="1"/>
</dbReference>
<evidence type="ECO:0000256" key="2">
    <source>
        <dbReference type="ARBA" id="ARBA00010671"/>
    </source>
</evidence>
<gene>
    <name evidence="8" type="ORF">CB5_LOCUS29328</name>
</gene>
<feature type="domain" description="Orn/Lys/Arg decarboxylases family 1 pyridoxal-P attachment site" evidence="7">
    <location>
        <begin position="245"/>
        <end position="259"/>
    </location>
</feature>
<feature type="compositionally biased region" description="Low complexity" evidence="6">
    <location>
        <begin position="1"/>
        <end position="10"/>
    </location>
</feature>
<comment type="similarity">
    <text evidence="2">Belongs to the Orn/Lys/Arg decarboxylase class-I family.</text>
</comment>
<accession>A0A6V7QTA1</accession>
<keyword evidence="4" id="KW-0663">Pyridoxal phosphate</keyword>
<feature type="region of interest" description="Disordered" evidence="6">
    <location>
        <begin position="1"/>
        <end position="23"/>
    </location>
</feature>
<dbReference type="InterPro" id="IPR015424">
    <property type="entry name" value="PyrdxlP-dep_Trfase"/>
</dbReference>
<evidence type="ECO:0000256" key="4">
    <source>
        <dbReference type="ARBA" id="ARBA00022898"/>
    </source>
</evidence>
<dbReference type="SUPFAM" id="SSF55904">
    <property type="entry name" value="Ornithine decarboxylase C-terminal domain"/>
    <property type="match status" value="1"/>
</dbReference>
<dbReference type="InterPro" id="IPR052357">
    <property type="entry name" value="Orn_Lys_Arg_decarboxylase-I"/>
</dbReference>
<dbReference type="SUPFAM" id="SSF53383">
    <property type="entry name" value="PLP-dependent transferases"/>
    <property type="match status" value="2"/>
</dbReference>
<dbReference type="GO" id="GO:0016831">
    <property type="term" value="F:carboxy-lyase activity"/>
    <property type="evidence" value="ECO:0007669"/>
    <property type="project" value="UniProtKB-KW"/>
</dbReference>
<reference evidence="8" key="1">
    <citation type="submission" date="2020-07" db="EMBL/GenBank/DDBJ databases">
        <authorList>
            <person name="Lin J."/>
        </authorList>
    </citation>
    <scope>NUCLEOTIDE SEQUENCE</scope>
</reference>
<organism evidence="8">
    <name type="scientific">Ananas comosus var. bracteatus</name>
    <name type="common">red pineapple</name>
    <dbReference type="NCBI Taxonomy" id="296719"/>
    <lineage>
        <taxon>Eukaryota</taxon>
        <taxon>Viridiplantae</taxon>
        <taxon>Streptophyta</taxon>
        <taxon>Embryophyta</taxon>
        <taxon>Tracheophyta</taxon>
        <taxon>Spermatophyta</taxon>
        <taxon>Magnoliopsida</taxon>
        <taxon>Liliopsida</taxon>
        <taxon>Poales</taxon>
        <taxon>Bromeliaceae</taxon>
        <taxon>Bromelioideae</taxon>
        <taxon>Ananas</taxon>
    </lineage>
</organism>
<evidence type="ECO:0000259" key="7">
    <source>
        <dbReference type="PROSITE" id="PS00703"/>
    </source>
</evidence>
<dbReference type="InterPro" id="IPR015421">
    <property type="entry name" value="PyrdxlP-dep_Trfase_major"/>
</dbReference>
<dbReference type="Pfam" id="PF03711">
    <property type="entry name" value="OKR_DC_1_C"/>
    <property type="match status" value="1"/>
</dbReference>
<evidence type="ECO:0000256" key="1">
    <source>
        <dbReference type="ARBA" id="ARBA00001933"/>
    </source>
</evidence>
<dbReference type="InterPro" id="IPR008286">
    <property type="entry name" value="Prn/Lys/Arg_de-COase_C"/>
</dbReference>